<dbReference type="InterPro" id="IPR003615">
    <property type="entry name" value="HNH_nuc"/>
</dbReference>
<dbReference type="Gene3D" id="1.10.30.50">
    <property type="match status" value="1"/>
</dbReference>
<evidence type="ECO:0000256" key="1">
    <source>
        <dbReference type="ARBA" id="ARBA00023450"/>
    </source>
</evidence>
<dbReference type="Pfam" id="PF01844">
    <property type="entry name" value="HNH"/>
    <property type="match status" value="1"/>
</dbReference>
<reference evidence="3 4" key="1">
    <citation type="submission" date="2023-08" db="EMBL/GenBank/DDBJ databases">
        <title>Microbacterium aquilitoris sp. nov. and Microbacterium gwkjibeachense sp. nov., isolated from beach.</title>
        <authorList>
            <person name="Lee S.D."/>
            <person name="Yang H."/>
            <person name="Kim I."/>
        </authorList>
    </citation>
    <scope>NUCLEOTIDE SEQUENCE [LARGE SCALE GENOMIC DNA]</scope>
    <source>
        <strain evidence="3 4">KSW4-11</strain>
    </source>
</reference>
<gene>
    <name evidence="3" type="ORF">Q9S71_02205</name>
</gene>
<sequence>MSSSVEGRDEVPEGIPSTLDWVVMCADMATVHAGQRYACIVELWDDAIADARRREEPVAFVERSVRLEVAAALRITEHAAGRLMGVGHALMRRYPQVWEAMSRADITDTHATIIVDGLDQLDDVTAALVAEVLSLAEELPTGPFRRAMKRIVDREQEATLAEQHAAAVAHRHVRVDAGVDGMAWLTAHLPAVEAHAIAGRLTAIAKTLDSADDERTPDQKRADVFGDLLLDGETDALPDTARGIRPTVAVTVPALTLLTGDGPAAQVDGVGPIPLDRARELCGAASGWMRVLTHPETGVVLSVGREQYRPPADLRRLVAWRAARCMAPGCGIPADRCDLDHTVDWHHGGTTAADNLAPLCRGHHTLKHHSDWQVRAKPGGALEWTSPAGRVYLVRPERRIPQFTVDPPGPPPF</sequence>
<organism evidence="3 4">
    <name type="scientific">Microbacterium gawkjiense</name>
    <dbReference type="NCBI Taxonomy" id="3067309"/>
    <lineage>
        <taxon>Bacteria</taxon>
        <taxon>Bacillati</taxon>
        <taxon>Actinomycetota</taxon>
        <taxon>Actinomycetes</taxon>
        <taxon>Micrococcales</taxon>
        <taxon>Microbacteriaceae</taxon>
        <taxon>Microbacterium</taxon>
    </lineage>
</organism>
<feature type="domain" description="HNH nuclease" evidence="2">
    <location>
        <begin position="313"/>
        <end position="365"/>
    </location>
</feature>
<protein>
    <submittedName>
        <fullName evidence="3">DUF222 domain-containing protein</fullName>
    </submittedName>
</protein>
<proteinExistence type="inferred from homology"/>
<evidence type="ECO:0000313" key="4">
    <source>
        <dbReference type="Proteomes" id="UP001251849"/>
    </source>
</evidence>
<dbReference type="InterPro" id="IPR003870">
    <property type="entry name" value="DUF222"/>
</dbReference>
<dbReference type="Pfam" id="PF02720">
    <property type="entry name" value="DUF222"/>
    <property type="match status" value="1"/>
</dbReference>
<dbReference type="InterPro" id="IPR002711">
    <property type="entry name" value="HNH"/>
</dbReference>
<dbReference type="SMART" id="SM00507">
    <property type="entry name" value="HNHc"/>
    <property type="match status" value="1"/>
</dbReference>
<comment type="similarity">
    <text evidence="1">Belongs to the Rv1128c/1148c/1588c/1702c/1945/3466 family.</text>
</comment>
<dbReference type="Proteomes" id="UP001251849">
    <property type="component" value="Unassembled WGS sequence"/>
</dbReference>
<evidence type="ECO:0000313" key="3">
    <source>
        <dbReference type="EMBL" id="MDT3315626.1"/>
    </source>
</evidence>
<dbReference type="EMBL" id="JAUZVV010000001">
    <property type="protein sequence ID" value="MDT3315626.1"/>
    <property type="molecule type" value="Genomic_DNA"/>
</dbReference>
<evidence type="ECO:0000259" key="2">
    <source>
        <dbReference type="SMART" id="SM00507"/>
    </source>
</evidence>
<dbReference type="CDD" id="cd00085">
    <property type="entry name" value="HNHc"/>
    <property type="match status" value="1"/>
</dbReference>
<keyword evidence="4" id="KW-1185">Reference proteome</keyword>
<comment type="caution">
    <text evidence="3">The sequence shown here is derived from an EMBL/GenBank/DDBJ whole genome shotgun (WGS) entry which is preliminary data.</text>
</comment>
<accession>A0ABU3G748</accession>
<dbReference type="RefSeq" id="WP_311860246.1">
    <property type="nucleotide sequence ID" value="NZ_JAUZVV010000001.1"/>
</dbReference>
<name>A0ABU3G748_9MICO</name>